<dbReference type="CDD" id="cd03443">
    <property type="entry name" value="PaaI_thioesterase"/>
    <property type="match status" value="1"/>
</dbReference>
<dbReference type="PANTHER" id="PTHR43240">
    <property type="entry name" value="1,4-DIHYDROXY-2-NAPHTHOYL-COA THIOESTERASE 1"/>
    <property type="match status" value="1"/>
</dbReference>
<evidence type="ECO:0000256" key="4">
    <source>
        <dbReference type="ARBA" id="ARBA00038381"/>
    </source>
</evidence>
<comment type="catalytic activity">
    <reaction evidence="3">
        <text>a long-chain fatty acyl-CoA + H2O = a long-chain fatty acid + CoA + H(+)</text>
        <dbReference type="Rhea" id="RHEA:67680"/>
        <dbReference type="ChEBI" id="CHEBI:15377"/>
        <dbReference type="ChEBI" id="CHEBI:15378"/>
        <dbReference type="ChEBI" id="CHEBI:57287"/>
        <dbReference type="ChEBI" id="CHEBI:57560"/>
        <dbReference type="ChEBI" id="CHEBI:83139"/>
    </reaction>
</comment>
<protein>
    <recommendedName>
        <fullName evidence="6">Medium/long-chain acyl-CoA thioesterase YigI</fullName>
        <ecNumber evidence="5">3.1.2.20</ecNumber>
    </recommendedName>
</protein>
<dbReference type="InterPro" id="IPR029069">
    <property type="entry name" value="HotDog_dom_sf"/>
</dbReference>
<accession>A0ABP3GSV7</accession>
<dbReference type="EMBL" id="BAAABM010000045">
    <property type="protein sequence ID" value="GAA0351428.1"/>
    <property type="molecule type" value="Genomic_DNA"/>
</dbReference>
<evidence type="ECO:0000256" key="1">
    <source>
        <dbReference type="ARBA" id="ARBA00022801"/>
    </source>
</evidence>
<dbReference type="Gene3D" id="3.10.129.10">
    <property type="entry name" value="Hotdog Thioesterase"/>
    <property type="match status" value="1"/>
</dbReference>
<comment type="catalytic activity">
    <reaction evidence="2">
        <text>a fatty acyl-CoA + H2O = a fatty acid + CoA + H(+)</text>
        <dbReference type="Rhea" id="RHEA:16781"/>
        <dbReference type="ChEBI" id="CHEBI:15377"/>
        <dbReference type="ChEBI" id="CHEBI:15378"/>
        <dbReference type="ChEBI" id="CHEBI:28868"/>
        <dbReference type="ChEBI" id="CHEBI:57287"/>
        <dbReference type="ChEBI" id="CHEBI:77636"/>
        <dbReference type="EC" id="3.1.2.20"/>
    </reaction>
</comment>
<evidence type="ECO:0000313" key="10">
    <source>
        <dbReference type="EMBL" id="GAA0351428.1"/>
    </source>
</evidence>
<evidence type="ECO:0000256" key="5">
    <source>
        <dbReference type="ARBA" id="ARBA00038894"/>
    </source>
</evidence>
<dbReference type="NCBIfam" id="TIGR00369">
    <property type="entry name" value="unchar_dom_1"/>
    <property type="match status" value="1"/>
</dbReference>
<evidence type="ECO:0000259" key="9">
    <source>
        <dbReference type="Pfam" id="PF03061"/>
    </source>
</evidence>
<comment type="caution">
    <text evidence="10">The sequence shown here is derived from an EMBL/GenBank/DDBJ whole genome shotgun (WGS) entry which is preliminary data.</text>
</comment>
<evidence type="ECO:0000256" key="7">
    <source>
        <dbReference type="ARBA" id="ARBA00048062"/>
    </source>
</evidence>
<evidence type="ECO:0000256" key="8">
    <source>
        <dbReference type="SAM" id="MobiDB-lite"/>
    </source>
</evidence>
<organism evidence="10 11">
    <name type="scientific">Actinoallomurus spadix</name>
    <dbReference type="NCBI Taxonomy" id="79912"/>
    <lineage>
        <taxon>Bacteria</taxon>
        <taxon>Bacillati</taxon>
        <taxon>Actinomycetota</taxon>
        <taxon>Actinomycetes</taxon>
        <taxon>Streptosporangiales</taxon>
        <taxon>Thermomonosporaceae</taxon>
        <taxon>Actinoallomurus</taxon>
    </lineage>
</organism>
<proteinExistence type="inferred from homology"/>
<dbReference type="Pfam" id="PF03061">
    <property type="entry name" value="4HBT"/>
    <property type="match status" value="1"/>
</dbReference>
<name>A0ABP3GSV7_9ACTN</name>
<gene>
    <name evidence="10" type="ORF">GCM10010151_46340</name>
</gene>
<evidence type="ECO:0000256" key="2">
    <source>
        <dbReference type="ARBA" id="ARBA00035880"/>
    </source>
</evidence>
<keyword evidence="11" id="KW-1185">Reference proteome</keyword>
<evidence type="ECO:0000313" key="11">
    <source>
        <dbReference type="Proteomes" id="UP001501822"/>
    </source>
</evidence>
<evidence type="ECO:0000256" key="3">
    <source>
        <dbReference type="ARBA" id="ARBA00036002"/>
    </source>
</evidence>
<dbReference type="RefSeq" id="WP_252806505.1">
    <property type="nucleotide sequence ID" value="NZ_BAAABM010000045.1"/>
</dbReference>
<comment type="similarity">
    <text evidence="4">Belongs to the YigI thioesterase family.</text>
</comment>
<keyword evidence="1" id="KW-0378">Hydrolase</keyword>
<dbReference type="Proteomes" id="UP001501822">
    <property type="component" value="Unassembled WGS sequence"/>
</dbReference>
<reference evidence="11" key="1">
    <citation type="journal article" date="2019" name="Int. J. Syst. Evol. Microbiol.">
        <title>The Global Catalogue of Microorganisms (GCM) 10K type strain sequencing project: providing services to taxonomists for standard genome sequencing and annotation.</title>
        <authorList>
            <consortium name="The Broad Institute Genomics Platform"/>
            <consortium name="The Broad Institute Genome Sequencing Center for Infectious Disease"/>
            <person name="Wu L."/>
            <person name="Ma J."/>
        </authorList>
    </citation>
    <scope>NUCLEOTIDE SEQUENCE [LARGE SCALE GENOMIC DNA]</scope>
    <source>
        <strain evidence="11">JCM 3146</strain>
    </source>
</reference>
<dbReference type="InterPro" id="IPR003736">
    <property type="entry name" value="PAAI_dom"/>
</dbReference>
<feature type="region of interest" description="Disordered" evidence="8">
    <location>
        <begin position="1"/>
        <end position="48"/>
    </location>
</feature>
<sequence>MAEQAELPQERPATPDQSQNIGRADPAGRSAASGPVPGRPQGPGGTVRIVDLPESDQKSLRTALRHDTPLHDLLGLEMVELGEDHAVLSMPIRPQAFNSTGNLHGGAIATLIDVAAGTAAARGSGFEPGRQSLVTADLHVRYLGRPHGDQVYARAQVLKAGRQLIVVECRVTDIEHRVIAAADFSMMIVPLRKPLRPVASAKDTDPDL</sequence>
<feature type="domain" description="Thioesterase" evidence="9">
    <location>
        <begin position="101"/>
        <end position="179"/>
    </location>
</feature>
<evidence type="ECO:0000256" key="6">
    <source>
        <dbReference type="ARBA" id="ARBA00040062"/>
    </source>
</evidence>
<dbReference type="EC" id="3.1.2.20" evidence="5"/>
<comment type="catalytic activity">
    <reaction evidence="7">
        <text>a medium-chain fatty acyl-CoA + H2O = a medium-chain fatty acid + CoA + H(+)</text>
        <dbReference type="Rhea" id="RHEA:68184"/>
        <dbReference type="ChEBI" id="CHEBI:15377"/>
        <dbReference type="ChEBI" id="CHEBI:15378"/>
        <dbReference type="ChEBI" id="CHEBI:57287"/>
        <dbReference type="ChEBI" id="CHEBI:59558"/>
        <dbReference type="ChEBI" id="CHEBI:90546"/>
    </reaction>
</comment>
<dbReference type="PANTHER" id="PTHR43240:SF20">
    <property type="entry name" value="MEDIUM_LONG-CHAIN ACYL-COA THIOESTERASE YIGI"/>
    <property type="match status" value="1"/>
</dbReference>
<dbReference type="InterPro" id="IPR006683">
    <property type="entry name" value="Thioestr_dom"/>
</dbReference>
<dbReference type="SUPFAM" id="SSF54637">
    <property type="entry name" value="Thioesterase/thiol ester dehydrase-isomerase"/>
    <property type="match status" value="1"/>
</dbReference>